<keyword evidence="1" id="KW-0378">Hydrolase</keyword>
<gene>
    <name evidence="1" type="ORF">BST97_07275</name>
</gene>
<dbReference type="OrthoDB" id="9813075at2"/>
<dbReference type="InterPro" id="IPR027268">
    <property type="entry name" value="Peptidase_M4/M1_CTD_sf"/>
</dbReference>
<proteinExistence type="predicted"/>
<dbReference type="Proteomes" id="UP000193431">
    <property type="component" value="Chromosome"/>
</dbReference>
<dbReference type="SUPFAM" id="SSF55486">
    <property type="entry name" value="Metalloproteases ('zincins'), catalytic domain"/>
    <property type="match status" value="1"/>
</dbReference>
<sequence>MNRISTIIFLLVTICAHAQHSTKLNVVLNDSLDQLQIEQELKYHNTSADELSEIYLLDWANAFSSTETPLAVRFAEDFKNRFQFSSDDRKGETDIALGSYFDDLYTLSRPEGHPDVIKVTFKETIKAGEIRFFKFNYAVTIPDDDFTGYGKNSAGEYSLKYWYLHPAVYSDSEWNIYSHKALNDFLGSPTDFKISLKTPTGFDAISAVKKLSGEAKEDGNYFEFEENHLKEAPLYILKNTERYKTYKVTGADVITDLDDDKLAFEIKMIFINRVAAFLQEKLGERRNRGVLISDRFYRENPVYGLSSLPDFINPYPDGFTYEIKILKALTRKWIEDGIYVNPREDFWMQQSLMVYLMMQYQEQYYPDLKISGKLENIWGLRGFNASQMMFNDQYPLLYLNTARINLDQALDTPSDELIKYNEQLAAPYKGALGLRYLNEYLGDRSLSATLKKLYDPSRSKLIDASYFRNELQSYTTNEVDWFFDEYITSHERMDWKIKRMKKTKDSVTVTIKNKSDVVIPVSLYTLQNDSIVERRFINGIEQDTTVTLSRKRANRIAINYEKLIPEFNQRDNYRTLKGFPSLNRPIEFRLIKDVEDPERSQVFLIPDLQYNLYDGITIGSRFYNGNLLSKPFRYSLKPAYGLGSNKLVGSIGFQYTHPLQDRNERLYQVQYGLSGNTYSYDNDLMYRRATGWLVLSYRPEDLRSNKRQSLRFRNVFVDRDRSPLSEVDEPDYNVFNLSFTHSDPNFRRFFKYDVGAQVSSEFSKATFELEWRKLFKDSRQLNFRFYAGTFLHNNTTRNGNFFSFALDRPTDYLFDFNYYGRSEDSGLFSQQLIIAEGGFKSQLKPAFANQWITTANTSYSIWQWIFAYGDAGFVKNRNDGAQFVYDSGIRLNLLQDYFELYFPVYSTNGWEIGQQNYDQKIRFIVSLDIDTFVGLFTRRWY</sequence>
<evidence type="ECO:0000313" key="1">
    <source>
        <dbReference type="EMBL" id="ARN79401.1"/>
    </source>
</evidence>
<dbReference type="EMBL" id="CP019344">
    <property type="protein sequence ID" value="ARN79401.1"/>
    <property type="molecule type" value="Genomic_DNA"/>
</dbReference>
<keyword evidence="1" id="KW-0645">Protease</keyword>
<dbReference type="RefSeq" id="WP_085768187.1">
    <property type="nucleotide sequence ID" value="NZ_CP019344.1"/>
</dbReference>
<reference evidence="1 2" key="1">
    <citation type="submission" date="2016-11" db="EMBL/GenBank/DDBJ databases">
        <title>Trade-off between light-utilization and light-protection in marine flavobacteria.</title>
        <authorList>
            <person name="Kumagai Y."/>
        </authorList>
    </citation>
    <scope>NUCLEOTIDE SEQUENCE [LARGE SCALE GENOMIC DNA]</scope>
    <source>
        <strain evidence="1 2">JCM 13191</strain>
    </source>
</reference>
<dbReference type="AlphaFoldDB" id="A0A1W6MP73"/>
<keyword evidence="1" id="KW-0031">Aminopeptidase</keyword>
<keyword evidence="2" id="KW-1185">Reference proteome</keyword>
<evidence type="ECO:0000313" key="2">
    <source>
        <dbReference type="Proteomes" id="UP000193431"/>
    </source>
</evidence>
<dbReference type="Gene3D" id="1.10.390.10">
    <property type="entry name" value="Neutral Protease Domain 2"/>
    <property type="match status" value="1"/>
</dbReference>
<dbReference type="GO" id="GO:0004177">
    <property type="term" value="F:aminopeptidase activity"/>
    <property type="evidence" value="ECO:0007669"/>
    <property type="project" value="UniProtKB-KW"/>
</dbReference>
<dbReference type="STRING" id="331648.BST97_07275"/>
<organism evidence="1 2">
    <name type="scientific">Nonlabens spongiae</name>
    <dbReference type="NCBI Taxonomy" id="331648"/>
    <lineage>
        <taxon>Bacteria</taxon>
        <taxon>Pseudomonadati</taxon>
        <taxon>Bacteroidota</taxon>
        <taxon>Flavobacteriia</taxon>
        <taxon>Flavobacteriales</taxon>
        <taxon>Flavobacteriaceae</taxon>
        <taxon>Nonlabens</taxon>
    </lineage>
</organism>
<protein>
    <submittedName>
        <fullName evidence="1">Aminopeptidase</fullName>
    </submittedName>
</protein>
<name>A0A1W6MP73_9FLAO</name>
<accession>A0A1W6MP73</accession>